<evidence type="ECO:0000256" key="7">
    <source>
        <dbReference type="ARBA" id="ARBA00023054"/>
    </source>
</evidence>
<dbReference type="SMART" id="SM00028">
    <property type="entry name" value="TPR"/>
    <property type="match status" value="3"/>
</dbReference>
<dbReference type="EMBL" id="JAQOUE010000001">
    <property type="protein sequence ID" value="MDT7041009.1"/>
    <property type="molecule type" value="Genomic_DNA"/>
</dbReference>
<proteinExistence type="inferred from homology"/>
<keyword evidence="13" id="KW-1185">Reference proteome</keyword>
<feature type="chain" id="PRO_5045685881" evidence="11">
    <location>
        <begin position="22"/>
        <end position="184"/>
    </location>
</feature>
<evidence type="ECO:0000256" key="10">
    <source>
        <dbReference type="PROSITE-ProRule" id="PRU00339"/>
    </source>
</evidence>
<sequence>MKQLRCLFLLVLLGLPLYGCSGQESPWEASLREAQEAIEQKEYAYAEGLLTKALPQAEMWGESDSRLASVLYSLGEVYRRQHDLAKAEPYFWRALPIWTKSVGAEHPNMANALTSLAQIYQDRQEYQKAEPLIKQALKIREKAFGMEHPQIASTLEVYGSLMNLMNREEEAGKLHARREAILRQ</sequence>
<evidence type="ECO:0000256" key="8">
    <source>
        <dbReference type="ARBA" id="ARBA00023175"/>
    </source>
</evidence>
<evidence type="ECO:0000313" key="13">
    <source>
        <dbReference type="Proteomes" id="UP001250932"/>
    </source>
</evidence>
<evidence type="ECO:0000256" key="5">
    <source>
        <dbReference type="ARBA" id="ARBA00022737"/>
    </source>
</evidence>
<dbReference type="InterPro" id="IPR002151">
    <property type="entry name" value="Kinesin_light"/>
</dbReference>
<name>A0ABU3K3P2_9BACT</name>
<keyword evidence="6 10" id="KW-0802">TPR repeat</keyword>
<protein>
    <submittedName>
        <fullName evidence="12">Tetratricopeptide repeat protein</fullName>
    </submittedName>
</protein>
<evidence type="ECO:0000256" key="11">
    <source>
        <dbReference type="SAM" id="SignalP"/>
    </source>
</evidence>
<dbReference type="InterPro" id="IPR019734">
    <property type="entry name" value="TPR_rpt"/>
</dbReference>
<dbReference type="Pfam" id="PF13424">
    <property type="entry name" value="TPR_12"/>
    <property type="match status" value="1"/>
</dbReference>
<dbReference type="Gene3D" id="1.25.40.10">
    <property type="entry name" value="Tetratricopeptide repeat domain"/>
    <property type="match status" value="1"/>
</dbReference>
<keyword evidence="7" id="KW-0175">Coiled coil</keyword>
<keyword evidence="8" id="KW-0505">Motor protein</keyword>
<gene>
    <name evidence="12" type="ORF">PPG34_01525</name>
</gene>
<evidence type="ECO:0000256" key="6">
    <source>
        <dbReference type="ARBA" id="ARBA00022803"/>
    </source>
</evidence>
<keyword evidence="4" id="KW-0493">Microtubule</keyword>
<keyword evidence="5" id="KW-0677">Repeat</keyword>
<dbReference type="Proteomes" id="UP001250932">
    <property type="component" value="Unassembled WGS sequence"/>
</dbReference>
<evidence type="ECO:0000256" key="2">
    <source>
        <dbReference type="ARBA" id="ARBA00009622"/>
    </source>
</evidence>
<comment type="caution">
    <text evidence="12">The sequence shown here is derived from an EMBL/GenBank/DDBJ whole genome shotgun (WGS) entry which is preliminary data.</text>
</comment>
<dbReference type="SUPFAM" id="SSF48452">
    <property type="entry name" value="TPR-like"/>
    <property type="match status" value="1"/>
</dbReference>
<feature type="repeat" description="TPR" evidence="10">
    <location>
        <begin position="110"/>
        <end position="143"/>
    </location>
</feature>
<dbReference type="InterPro" id="IPR011990">
    <property type="entry name" value="TPR-like_helical_dom_sf"/>
</dbReference>
<dbReference type="PANTHER" id="PTHR45783">
    <property type="entry name" value="KINESIN LIGHT CHAIN"/>
    <property type="match status" value="1"/>
</dbReference>
<evidence type="ECO:0000256" key="9">
    <source>
        <dbReference type="ARBA" id="ARBA00023212"/>
    </source>
</evidence>
<keyword evidence="3" id="KW-0963">Cytoplasm</keyword>
<comment type="similarity">
    <text evidence="2">Belongs to the kinesin light chain family.</text>
</comment>
<evidence type="ECO:0000256" key="4">
    <source>
        <dbReference type="ARBA" id="ARBA00022701"/>
    </source>
</evidence>
<evidence type="ECO:0000256" key="3">
    <source>
        <dbReference type="ARBA" id="ARBA00022490"/>
    </source>
</evidence>
<feature type="signal peptide" evidence="11">
    <location>
        <begin position="1"/>
        <end position="21"/>
    </location>
</feature>
<evidence type="ECO:0000256" key="1">
    <source>
        <dbReference type="ARBA" id="ARBA00004245"/>
    </source>
</evidence>
<dbReference type="PROSITE" id="PS50005">
    <property type="entry name" value="TPR"/>
    <property type="match status" value="2"/>
</dbReference>
<accession>A0ABU3K3P2</accession>
<reference evidence="12 13" key="1">
    <citation type="journal article" date="2023" name="ISME J.">
        <title>Cultivation and genomic characterization of novel and ubiquitous marine nitrite-oxidizing bacteria from the Nitrospirales.</title>
        <authorList>
            <person name="Mueller A.J."/>
            <person name="Daebeler A."/>
            <person name="Herbold C.W."/>
            <person name="Kirkegaard R.H."/>
            <person name="Daims H."/>
        </authorList>
    </citation>
    <scope>NUCLEOTIDE SEQUENCE [LARGE SCALE GENOMIC DNA]</scope>
    <source>
        <strain evidence="12 13">EB</strain>
    </source>
</reference>
<dbReference type="RefSeq" id="WP_313831368.1">
    <property type="nucleotide sequence ID" value="NZ_JAQOUE010000001.1"/>
</dbReference>
<feature type="repeat" description="TPR" evidence="10">
    <location>
        <begin position="68"/>
        <end position="101"/>
    </location>
</feature>
<organism evidence="12 13">
    <name type="scientific">Candidatus Nitronereus thalassa</name>
    <dbReference type="NCBI Taxonomy" id="3020898"/>
    <lineage>
        <taxon>Bacteria</taxon>
        <taxon>Pseudomonadati</taxon>
        <taxon>Nitrospirota</taxon>
        <taxon>Nitrospiria</taxon>
        <taxon>Nitrospirales</taxon>
        <taxon>Nitrospiraceae</taxon>
        <taxon>Candidatus Nitronereus</taxon>
    </lineage>
</organism>
<keyword evidence="11" id="KW-0732">Signal</keyword>
<dbReference type="PANTHER" id="PTHR45783:SF3">
    <property type="entry name" value="KINESIN LIGHT CHAIN"/>
    <property type="match status" value="1"/>
</dbReference>
<keyword evidence="9" id="KW-0206">Cytoskeleton</keyword>
<evidence type="ECO:0000313" key="12">
    <source>
        <dbReference type="EMBL" id="MDT7041009.1"/>
    </source>
</evidence>
<comment type="subcellular location">
    <subcellularLocation>
        <location evidence="1">Cytoplasm</location>
        <location evidence="1">Cytoskeleton</location>
    </subcellularLocation>
</comment>